<reference evidence="8" key="1">
    <citation type="journal article" date="2019" name="Int. J. Syst. Evol. Microbiol.">
        <title>The Global Catalogue of Microorganisms (GCM) 10K type strain sequencing project: providing services to taxonomists for standard genome sequencing and annotation.</title>
        <authorList>
            <consortium name="The Broad Institute Genomics Platform"/>
            <consortium name="The Broad Institute Genome Sequencing Center for Infectious Disease"/>
            <person name="Wu L."/>
            <person name="Ma J."/>
        </authorList>
    </citation>
    <scope>NUCLEOTIDE SEQUENCE [LARGE SCALE GENOMIC DNA]</scope>
    <source>
        <strain evidence="8">JCM 16578</strain>
    </source>
</reference>
<dbReference type="Gene3D" id="1.10.10.10">
    <property type="entry name" value="Winged helix-like DNA-binding domain superfamily/Winged helix DNA-binding domain"/>
    <property type="match status" value="1"/>
</dbReference>
<keyword evidence="8" id="KW-1185">Reference proteome</keyword>
<dbReference type="PROSITE" id="PS50931">
    <property type="entry name" value="HTH_LYSR"/>
    <property type="match status" value="1"/>
</dbReference>
<dbReference type="PRINTS" id="PR00039">
    <property type="entry name" value="HTHLYSR"/>
</dbReference>
<comment type="caution">
    <text evidence="7">The sequence shown here is derived from an EMBL/GenBank/DDBJ whole genome shotgun (WGS) entry which is preliminary data.</text>
</comment>
<dbReference type="InterPro" id="IPR005119">
    <property type="entry name" value="LysR_subst-bd"/>
</dbReference>
<evidence type="ECO:0000256" key="1">
    <source>
        <dbReference type="ARBA" id="ARBA00009437"/>
    </source>
</evidence>
<evidence type="ECO:0000313" key="8">
    <source>
        <dbReference type="Proteomes" id="UP001501563"/>
    </source>
</evidence>
<dbReference type="CDD" id="cd05466">
    <property type="entry name" value="PBP2_LTTR_substrate"/>
    <property type="match status" value="1"/>
</dbReference>
<dbReference type="InterPro" id="IPR036388">
    <property type="entry name" value="WH-like_DNA-bd_sf"/>
</dbReference>
<dbReference type="Gene3D" id="3.40.190.10">
    <property type="entry name" value="Periplasmic binding protein-like II"/>
    <property type="match status" value="2"/>
</dbReference>
<dbReference type="PANTHER" id="PTHR30126:SF39">
    <property type="entry name" value="HTH-TYPE TRANSCRIPTIONAL REGULATOR CYSL"/>
    <property type="match status" value="1"/>
</dbReference>
<dbReference type="Pfam" id="PF00126">
    <property type="entry name" value="HTH_1"/>
    <property type="match status" value="1"/>
</dbReference>
<comment type="similarity">
    <text evidence="1">Belongs to the LysR transcriptional regulatory family.</text>
</comment>
<dbReference type="Pfam" id="PF03466">
    <property type="entry name" value="LysR_substrate"/>
    <property type="match status" value="1"/>
</dbReference>
<dbReference type="SUPFAM" id="SSF46785">
    <property type="entry name" value="Winged helix' DNA-binding domain"/>
    <property type="match status" value="1"/>
</dbReference>
<dbReference type="EMBL" id="BAAAZA010000046">
    <property type="protein sequence ID" value="GAA3900831.1"/>
    <property type="molecule type" value="Genomic_DNA"/>
</dbReference>
<evidence type="ECO:0000256" key="5">
    <source>
        <dbReference type="SAM" id="MobiDB-lite"/>
    </source>
</evidence>
<protein>
    <submittedName>
        <fullName evidence="7">LysR family transcriptional regulator</fullName>
    </submittedName>
</protein>
<sequence>MSHQNADGNGPRRDDGGPAAPQVRPPSTAGDGPLDLGLLRTFLAVHRARSLTTAARVLGISQPTVTAQVRTLEQQLGRQLFERLPRGVAPTGVADELAGRIAGPLDALAEVADRGREGLEAPPEPVHLAGPAEMLSVRALPVLAPLAARGIPLRITTGLAEELLEGLHGGRFDLVLSAVRPRGRTLAAVPLMDEEFVLVTTPGHAAGIGPLTCEDAGPLSEVPLVAYAEDLPILRRYWRHVFRTRLTARPAVVVPDLRGVLAAVVAGAGATVLPRYLCEAELASGALVELLTPEDPPINTGFLVARAGAPDRPPVEAVRERLLEAARSW</sequence>
<evidence type="ECO:0000256" key="2">
    <source>
        <dbReference type="ARBA" id="ARBA00023015"/>
    </source>
</evidence>
<dbReference type="Proteomes" id="UP001501563">
    <property type="component" value="Unassembled WGS sequence"/>
</dbReference>
<dbReference type="InterPro" id="IPR036390">
    <property type="entry name" value="WH_DNA-bd_sf"/>
</dbReference>
<keyword evidence="2" id="KW-0805">Transcription regulation</keyword>
<organism evidence="7 8">
    <name type="scientific">Streptomyces lannensis</name>
    <dbReference type="NCBI Taxonomy" id="766498"/>
    <lineage>
        <taxon>Bacteria</taxon>
        <taxon>Bacillati</taxon>
        <taxon>Actinomycetota</taxon>
        <taxon>Actinomycetes</taxon>
        <taxon>Kitasatosporales</taxon>
        <taxon>Streptomycetaceae</taxon>
        <taxon>Streptomyces</taxon>
    </lineage>
</organism>
<accession>A0ABP7LJD3</accession>
<gene>
    <name evidence="7" type="ORF">GCM10022207_81980</name>
</gene>
<dbReference type="SUPFAM" id="SSF53850">
    <property type="entry name" value="Periplasmic binding protein-like II"/>
    <property type="match status" value="1"/>
</dbReference>
<proteinExistence type="inferred from homology"/>
<dbReference type="PANTHER" id="PTHR30126">
    <property type="entry name" value="HTH-TYPE TRANSCRIPTIONAL REGULATOR"/>
    <property type="match status" value="1"/>
</dbReference>
<evidence type="ECO:0000256" key="4">
    <source>
        <dbReference type="ARBA" id="ARBA00023163"/>
    </source>
</evidence>
<keyword evidence="4" id="KW-0804">Transcription</keyword>
<feature type="region of interest" description="Disordered" evidence="5">
    <location>
        <begin position="1"/>
        <end position="33"/>
    </location>
</feature>
<evidence type="ECO:0000259" key="6">
    <source>
        <dbReference type="PROSITE" id="PS50931"/>
    </source>
</evidence>
<dbReference type="InterPro" id="IPR000847">
    <property type="entry name" value="LysR_HTH_N"/>
</dbReference>
<feature type="domain" description="HTH lysR-type" evidence="6">
    <location>
        <begin position="34"/>
        <end position="91"/>
    </location>
</feature>
<evidence type="ECO:0000313" key="7">
    <source>
        <dbReference type="EMBL" id="GAA3900831.1"/>
    </source>
</evidence>
<dbReference type="RefSeq" id="WP_331265728.1">
    <property type="nucleotide sequence ID" value="NZ_BAAAZA010000046.1"/>
</dbReference>
<name>A0ABP7LJD3_9ACTN</name>
<evidence type="ECO:0000256" key="3">
    <source>
        <dbReference type="ARBA" id="ARBA00023125"/>
    </source>
</evidence>
<keyword evidence="3" id="KW-0238">DNA-binding</keyword>